<keyword evidence="1" id="KW-0472">Membrane</keyword>
<evidence type="ECO:0000256" key="1">
    <source>
        <dbReference type="SAM" id="Phobius"/>
    </source>
</evidence>
<dbReference type="AlphaFoldDB" id="A2CAT6"/>
<gene>
    <name evidence="2" type="ordered locus">P9303_18541</name>
</gene>
<dbReference type="EMBL" id="CP000554">
    <property type="protein sequence ID" value="ABM78596.1"/>
    <property type="molecule type" value="Genomic_DNA"/>
</dbReference>
<accession>A2CAT6</accession>
<dbReference type="KEGG" id="pmf:P9303_18541"/>
<dbReference type="HOGENOM" id="CLU_3238132_0_0_3"/>
<proteinExistence type="predicted"/>
<dbReference type="Proteomes" id="UP000002274">
    <property type="component" value="Chromosome"/>
</dbReference>
<name>A2CAT6_PROM3</name>
<organism evidence="2 3">
    <name type="scientific">Prochlorococcus marinus (strain MIT 9303)</name>
    <dbReference type="NCBI Taxonomy" id="59922"/>
    <lineage>
        <taxon>Bacteria</taxon>
        <taxon>Bacillati</taxon>
        <taxon>Cyanobacteriota</taxon>
        <taxon>Cyanophyceae</taxon>
        <taxon>Synechococcales</taxon>
        <taxon>Prochlorococcaceae</taxon>
        <taxon>Prochlorococcus</taxon>
    </lineage>
</organism>
<sequence>MTKKLDEIPPEQSRSFDRLVNFTNAVVHHLLGIGSLGFRLIYL</sequence>
<evidence type="ECO:0000313" key="3">
    <source>
        <dbReference type="Proteomes" id="UP000002274"/>
    </source>
</evidence>
<keyword evidence="1" id="KW-0812">Transmembrane</keyword>
<evidence type="ECO:0000313" key="2">
    <source>
        <dbReference type="EMBL" id="ABM78596.1"/>
    </source>
</evidence>
<feature type="transmembrane region" description="Helical" evidence="1">
    <location>
        <begin position="21"/>
        <end position="42"/>
    </location>
</feature>
<reference evidence="2 3" key="1">
    <citation type="journal article" date="2007" name="PLoS Genet.">
        <title>Patterns and implications of gene gain and loss in the evolution of Prochlorococcus.</title>
        <authorList>
            <person name="Kettler G.C."/>
            <person name="Martiny A.C."/>
            <person name="Huang K."/>
            <person name="Zucker J."/>
            <person name="Coleman M.L."/>
            <person name="Rodrigue S."/>
            <person name="Chen F."/>
            <person name="Lapidus A."/>
            <person name="Ferriera S."/>
            <person name="Johnson J."/>
            <person name="Steglich C."/>
            <person name="Church G.M."/>
            <person name="Richardson P."/>
            <person name="Chisholm S.W."/>
        </authorList>
    </citation>
    <scope>NUCLEOTIDE SEQUENCE [LARGE SCALE GENOMIC DNA]</scope>
    <source>
        <strain evidence="2 3">MIT 9303</strain>
    </source>
</reference>
<protein>
    <submittedName>
        <fullName evidence="2">Uncharacterized protein</fullName>
    </submittedName>
</protein>
<keyword evidence="1" id="KW-1133">Transmembrane helix</keyword>